<evidence type="ECO:0000256" key="1">
    <source>
        <dbReference type="ARBA" id="ARBA00010396"/>
    </source>
</evidence>
<dbReference type="PIRSF" id="PIRSF004486">
    <property type="entry name" value="MraW"/>
    <property type="match status" value="1"/>
</dbReference>
<dbReference type="NCBIfam" id="TIGR00006">
    <property type="entry name" value="16S rRNA (cytosine(1402)-N(4))-methyltransferase RsmH"/>
    <property type="match status" value="1"/>
</dbReference>
<dbReference type="GO" id="GO:0071424">
    <property type="term" value="F:rRNA (cytosine-N4-)-methyltransferase activity"/>
    <property type="evidence" value="ECO:0007669"/>
    <property type="project" value="UniProtKB-UniRule"/>
</dbReference>
<dbReference type="Proteomes" id="UP000199054">
    <property type="component" value="Unassembled WGS sequence"/>
</dbReference>
<dbReference type="Gene3D" id="1.10.150.170">
    <property type="entry name" value="Putative methyltransferase TM0872, insert domain"/>
    <property type="match status" value="1"/>
</dbReference>
<evidence type="ECO:0000256" key="2">
    <source>
        <dbReference type="ARBA" id="ARBA00022552"/>
    </source>
</evidence>
<feature type="binding site" evidence="6">
    <location>
        <position position="94"/>
    </location>
    <ligand>
        <name>S-adenosyl-L-methionine</name>
        <dbReference type="ChEBI" id="CHEBI:59789"/>
    </ligand>
</feature>
<protein>
    <recommendedName>
        <fullName evidence="6">Ribosomal RNA small subunit methyltransferase H</fullName>
        <ecNumber evidence="6">2.1.1.199</ecNumber>
    </recommendedName>
    <alternativeName>
        <fullName evidence="6">16S rRNA m(4)C1402 methyltransferase</fullName>
    </alternativeName>
    <alternativeName>
        <fullName evidence="6">rRNA (cytosine-N(4)-)-methyltransferase RsmH</fullName>
    </alternativeName>
</protein>
<feature type="binding site" evidence="6">
    <location>
        <position position="77"/>
    </location>
    <ligand>
        <name>S-adenosyl-L-methionine</name>
        <dbReference type="ChEBI" id="CHEBI:59789"/>
    </ligand>
</feature>
<proteinExistence type="inferred from homology"/>
<evidence type="ECO:0000313" key="7">
    <source>
        <dbReference type="EMBL" id="SEO24368.1"/>
    </source>
</evidence>
<organism evidence="7 8">
    <name type="scientific">Paracoccus alcaliphilus</name>
    <dbReference type="NCBI Taxonomy" id="34002"/>
    <lineage>
        <taxon>Bacteria</taxon>
        <taxon>Pseudomonadati</taxon>
        <taxon>Pseudomonadota</taxon>
        <taxon>Alphaproteobacteria</taxon>
        <taxon>Rhodobacterales</taxon>
        <taxon>Paracoccaceae</taxon>
        <taxon>Paracoccus</taxon>
    </lineage>
</organism>
<dbReference type="RefSeq" id="WP_090617116.1">
    <property type="nucleotide sequence ID" value="NZ_CP067124.1"/>
</dbReference>
<dbReference type="InterPro" id="IPR029063">
    <property type="entry name" value="SAM-dependent_MTases_sf"/>
</dbReference>
<dbReference type="SUPFAM" id="SSF81799">
    <property type="entry name" value="Putative methyltransferase TM0872, insert domain"/>
    <property type="match status" value="1"/>
</dbReference>
<evidence type="ECO:0000256" key="6">
    <source>
        <dbReference type="HAMAP-Rule" id="MF_01007"/>
    </source>
</evidence>
<dbReference type="EC" id="2.1.1.199" evidence="6"/>
<keyword evidence="5 6" id="KW-0949">S-adenosyl-L-methionine</keyword>
<feature type="binding site" evidence="6">
    <location>
        <position position="101"/>
    </location>
    <ligand>
        <name>S-adenosyl-L-methionine</name>
        <dbReference type="ChEBI" id="CHEBI:59789"/>
    </ligand>
</feature>
<dbReference type="STRING" id="34002.SAMN04489859_105111"/>
<accession>A0A1H8N4G1</accession>
<dbReference type="AlphaFoldDB" id="A0A1H8N4G1"/>
<comment type="subcellular location">
    <subcellularLocation>
        <location evidence="6">Cytoplasm</location>
    </subcellularLocation>
</comment>
<keyword evidence="6" id="KW-0963">Cytoplasm</keyword>
<dbReference type="Gene3D" id="3.40.50.150">
    <property type="entry name" value="Vaccinia Virus protein VP39"/>
    <property type="match status" value="1"/>
</dbReference>
<evidence type="ECO:0000256" key="4">
    <source>
        <dbReference type="ARBA" id="ARBA00022679"/>
    </source>
</evidence>
<comment type="function">
    <text evidence="6">Specifically methylates the N4 position of cytidine in position 1402 (C1402) of 16S rRNA.</text>
</comment>
<dbReference type="CDD" id="cd02440">
    <property type="entry name" value="AdoMet_MTases"/>
    <property type="match status" value="1"/>
</dbReference>
<dbReference type="EMBL" id="FODE01000051">
    <property type="protein sequence ID" value="SEO24368.1"/>
    <property type="molecule type" value="Genomic_DNA"/>
</dbReference>
<feature type="binding site" evidence="6">
    <location>
        <position position="50"/>
    </location>
    <ligand>
        <name>S-adenosyl-L-methionine</name>
        <dbReference type="ChEBI" id="CHEBI:59789"/>
    </ligand>
</feature>
<dbReference type="InterPro" id="IPR002903">
    <property type="entry name" value="RsmH"/>
</dbReference>
<evidence type="ECO:0000256" key="5">
    <source>
        <dbReference type="ARBA" id="ARBA00022691"/>
    </source>
</evidence>
<evidence type="ECO:0000256" key="3">
    <source>
        <dbReference type="ARBA" id="ARBA00022603"/>
    </source>
</evidence>
<feature type="binding site" evidence="6">
    <location>
        <begin position="32"/>
        <end position="34"/>
    </location>
    <ligand>
        <name>S-adenosyl-L-methionine</name>
        <dbReference type="ChEBI" id="CHEBI:59789"/>
    </ligand>
</feature>
<dbReference type="HAMAP" id="MF_01007">
    <property type="entry name" value="16SrRNA_methyltr_H"/>
    <property type="match status" value="1"/>
</dbReference>
<dbReference type="GO" id="GO:0005737">
    <property type="term" value="C:cytoplasm"/>
    <property type="evidence" value="ECO:0007669"/>
    <property type="project" value="UniProtKB-SubCell"/>
</dbReference>
<keyword evidence="2 6" id="KW-0698">rRNA processing</keyword>
<name>A0A1H8N4G1_9RHOB</name>
<comment type="similarity">
    <text evidence="1 6">Belongs to the methyltransferase superfamily. RsmH family.</text>
</comment>
<dbReference type="Pfam" id="PF01795">
    <property type="entry name" value="Methyltransf_5"/>
    <property type="match status" value="1"/>
</dbReference>
<dbReference type="SUPFAM" id="SSF53335">
    <property type="entry name" value="S-adenosyl-L-methionine-dependent methyltransferases"/>
    <property type="match status" value="1"/>
</dbReference>
<dbReference type="PANTHER" id="PTHR11265">
    <property type="entry name" value="S-ADENOSYL-METHYLTRANSFERASE MRAW"/>
    <property type="match status" value="1"/>
</dbReference>
<dbReference type="OrthoDB" id="9806637at2"/>
<gene>
    <name evidence="6" type="primary">rsmH</name>
    <name evidence="7" type="ORF">SAMN04489859_105111</name>
</gene>
<dbReference type="GO" id="GO:0070475">
    <property type="term" value="P:rRNA base methylation"/>
    <property type="evidence" value="ECO:0007669"/>
    <property type="project" value="UniProtKB-UniRule"/>
</dbReference>
<sequence length="322" mass="34256">MADPHIPVLLKPLLRAVEPVSGLWVDGTFGAGGYARGLLQAGAAQVIGIDRDPAVFGMAAGWAGEYGDRLRLVAGTFSELDELAGQPVDGVVLDLGVSSMQLDQAERGFSFLRDGPLDMRMGQVGPSAADLLNTADEALIADVLYHYGEERASRRIARAIVAARPLQRTAELAELVASCLPRPKPGQSHPATRSFQAIRIWVNDEFRQLVEGLAAAERALKPGGRLAVVSFHSLEDRIVKRFMQARSNSAGGGSRYAPETVQTPAAFTLPFRRAVGADDAELAGNPRARSALLRVAIRTDAPAASADEAMLAMPRLPGKESS</sequence>
<reference evidence="7 8" key="1">
    <citation type="submission" date="2016-10" db="EMBL/GenBank/DDBJ databases">
        <authorList>
            <person name="de Groot N.N."/>
        </authorList>
    </citation>
    <scope>NUCLEOTIDE SEQUENCE [LARGE SCALE GENOMIC DNA]</scope>
    <source>
        <strain evidence="7 8">DSM 8512</strain>
    </source>
</reference>
<keyword evidence="3 6" id="KW-0489">Methyltransferase</keyword>
<dbReference type="PANTHER" id="PTHR11265:SF0">
    <property type="entry name" value="12S RRNA N4-METHYLCYTIDINE METHYLTRANSFERASE"/>
    <property type="match status" value="1"/>
</dbReference>
<evidence type="ECO:0000313" key="8">
    <source>
        <dbReference type="Proteomes" id="UP000199054"/>
    </source>
</evidence>
<keyword evidence="8" id="KW-1185">Reference proteome</keyword>
<comment type="catalytic activity">
    <reaction evidence="6">
        <text>cytidine(1402) in 16S rRNA + S-adenosyl-L-methionine = N(4)-methylcytidine(1402) in 16S rRNA + S-adenosyl-L-homocysteine + H(+)</text>
        <dbReference type="Rhea" id="RHEA:42928"/>
        <dbReference type="Rhea" id="RHEA-COMP:10286"/>
        <dbReference type="Rhea" id="RHEA-COMP:10287"/>
        <dbReference type="ChEBI" id="CHEBI:15378"/>
        <dbReference type="ChEBI" id="CHEBI:57856"/>
        <dbReference type="ChEBI" id="CHEBI:59789"/>
        <dbReference type="ChEBI" id="CHEBI:74506"/>
        <dbReference type="ChEBI" id="CHEBI:82748"/>
        <dbReference type="EC" id="2.1.1.199"/>
    </reaction>
</comment>
<keyword evidence="4 6" id="KW-0808">Transferase</keyword>
<dbReference type="InterPro" id="IPR023397">
    <property type="entry name" value="SAM-dep_MeTrfase_MraW_recog"/>
</dbReference>